<keyword evidence="5 7" id="KW-0472">Membrane</keyword>
<reference evidence="9 10" key="1">
    <citation type="submission" date="2016-09" db="EMBL/GenBank/DDBJ databases">
        <authorList>
            <person name="Capua I."/>
            <person name="De Benedictis P."/>
            <person name="Joannis T."/>
            <person name="Lombin L.H."/>
            <person name="Cattoli G."/>
        </authorList>
    </citation>
    <scope>NUCLEOTIDE SEQUENCE [LARGE SCALE GENOMIC DNA]</scope>
    <source>
        <strain evidence="9 10">LMG 25899</strain>
    </source>
</reference>
<protein>
    <recommendedName>
        <fullName evidence="8">Threonine/serine exporter-like N-terminal domain-containing protein</fullName>
    </recommendedName>
</protein>
<evidence type="ECO:0000259" key="8">
    <source>
        <dbReference type="Pfam" id="PF06738"/>
    </source>
</evidence>
<dbReference type="Pfam" id="PF06738">
    <property type="entry name" value="ThrE"/>
    <property type="match status" value="1"/>
</dbReference>
<dbReference type="GO" id="GO:0005886">
    <property type="term" value="C:plasma membrane"/>
    <property type="evidence" value="ECO:0007669"/>
    <property type="project" value="UniProtKB-SubCell"/>
</dbReference>
<evidence type="ECO:0000313" key="10">
    <source>
        <dbReference type="Proteomes" id="UP000095256"/>
    </source>
</evidence>
<keyword evidence="3 7" id="KW-0812">Transmembrane</keyword>
<dbReference type="STRING" id="762845.BCR26_06860"/>
<feature type="transmembrane region" description="Helical" evidence="7">
    <location>
        <begin position="192"/>
        <end position="210"/>
    </location>
</feature>
<comment type="subcellular location">
    <subcellularLocation>
        <location evidence="1">Cell membrane</location>
        <topology evidence="1">Multi-pass membrane protein</topology>
    </subcellularLocation>
</comment>
<feature type="transmembrane region" description="Helical" evidence="7">
    <location>
        <begin position="112"/>
        <end position="135"/>
    </location>
</feature>
<dbReference type="OrthoDB" id="9813917at2"/>
<dbReference type="InterPro" id="IPR010619">
    <property type="entry name" value="ThrE-like_N"/>
</dbReference>
<dbReference type="InterPro" id="IPR050539">
    <property type="entry name" value="ThrE_Dicarb/AminoAcid_Exp"/>
</dbReference>
<evidence type="ECO:0000256" key="2">
    <source>
        <dbReference type="ARBA" id="ARBA00022475"/>
    </source>
</evidence>
<evidence type="ECO:0000313" key="9">
    <source>
        <dbReference type="EMBL" id="OEH80719.1"/>
    </source>
</evidence>
<dbReference type="EMBL" id="MIEK01000081">
    <property type="protein sequence ID" value="OEH80719.1"/>
    <property type="molecule type" value="Genomic_DNA"/>
</dbReference>
<gene>
    <name evidence="9" type="ORF">BCR26_06860</name>
</gene>
<keyword evidence="4 7" id="KW-1133">Transmembrane helix</keyword>
<feature type="transmembrane region" description="Helical" evidence="7">
    <location>
        <begin position="231"/>
        <end position="249"/>
    </location>
</feature>
<proteinExistence type="inferred from homology"/>
<dbReference type="RefSeq" id="WP_069700237.1">
    <property type="nucleotide sequence ID" value="NZ_JAGGMA010000001.1"/>
</dbReference>
<dbReference type="PANTHER" id="PTHR34390">
    <property type="entry name" value="UPF0442 PROTEIN YJJB-RELATED"/>
    <property type="match status" value="1"/>
</dbReference>
<dbReference type="PANTHER" id="PTHR34390:SF2">
    <property type="entry name" value="SUCCINATE TRANSPORTER SUBUNIT YJJP-RELATED"/>
    <property type="match status" value="1"/>
</dbReference>
<evidence type="ECO:0000256" key="5">
    <source>
        <dbReference type="ARBA" id="ARBA00023136"/>
    </source>
</evidence>
<name>A0A1E5KSW8_9ENTE</name>
<comment type="caution">
    <text evidence="9">The sequence shown here is derived from an EMBL/GenBank/DDBJ whole genome shotgun (WGS) entry which is preliminary data.</text>
</comment>
<comment type="similarity">
    <text evidence="6">Belongs to the ThrE exporter (TC 2.A.79) family.</text>
</comment>
<organism evidence="9 10">
    <name type="scientific">Enterococcus rivorum</name>
    <dbReference type="NCBI Taxonomy" id="762845"/>
    <lineage>
        <taxon>Bacteria</taxon>
        <taxon>Bacillati</taxon>
        <taxon>Bacillota</taxon>
        <taxon>Bacilli</taxon>
        <taxon>Lactobacillales</taxon>
        <taxon>Enterococcaceae</taxon>
        <taxon>Enterococcus</taxon>
    </lineage>
</organism>
<keyword evidence="2" id="KW-1003">Cell membrane</keyword>
<dbReference type="Proteomes" id="UP000095256">
    <property type="component" value="Unassembled WGS sequence"/>
</dbReference>
<accession>A0A1E5KSW8</accession>
<evidence type="ECO:0000256" key="6">
    <source>
        <dbReference type="ARBA" id="ARBA00034125"/>
    </source>
</evidence>
<dbReference type="GO" id="GO:0022857">
    <property type="term" value="F:transmembrane transporter activity"/>
    <property type="evidence" value="ECO:0007669"/>
    <property type="project" value="InterPro"/>
</dbReference>
<feature type="domain" description="Threonine/serine exporter-like N-terminal" evidence="8">
    <location>
        <begin position="12"/>
        <end position="248"/>
    </location>
</feature>
<evidence type="ECO:0000256" key="3">
    <source>
        <dbReference type="ARBA" id="ARBA00022692"/>
    </source>
</evidence>
<feature type="transmembrane region" description="Helical" evidence="7">
    <location>
        <begin position="170"/>
        <end position="186"/>
    </location>
</feature>
<dbReference type="GO" id="GO:0015744">
    <property type="term" value="P:succinate transport"/>
    <property type="evidence" value="ECO:0007669"/>
    <property type="project" value="TreeGrafter"/>
</dbReference>
<dbReference type="AlphaFoldDB" id="A0A1E5KSW8"/>
<evidence type="ECO:0000256" key="1">
    <source>
        <dbReference type="ARBA" id="ARBA00004651"/>
    </source>
</evidence>
<sequence>MNDENSELALNICLLYGEIMAKNNVDPRDIQRDIHKIGTIMNMDQVTIYQTLTGIFITLNQGSKIKMRVIDATENNFEKIIRAKQALENFKNSILTQENFYKTLIEINNTHYSFPITVQVLSAGMVSAALGVVFTSQLSDFPIDLIIGGVSYFILLYFQKKLMLKSFSTFLSASVLAILVSLSINLDLATNPYMIIFSCIMPLVPGIEIVNSIRSVLENNYLIATSQILEALMITIMILMPITFFLNILT</sequence>
<evidence type="ECO:0000256" key="7">
    <source>
        <dbReference type="SAM" id="Phobius"/>
    </source>
</evidence>
<keyword evidence="10" id="KW-1185">Reference proteome</keyword>
<evidence type="ECO:0000256" key="4">
    <source>
        <dbReference type="ARBA" id="ARBA00022989"/>
    </source>
</evidence>